<comment type="similarity">
    <text evidence="1">Belongs to the glycosyltransferase 2 family.</text>
</comment>
<dbReference type="SUPFAM" id="SSF53448">
    <property type="entry name" value="Nucleotide-diphospho-sugar transferases"/>
    <property type="match status" value="1"/>
</dbReference>
<name>A0A1U7CVJ7_9BACT</name>
<dbReference type="AlphaFoldDB" id="A0A1U7CVJ7"/>
<dbReference type="InterPro" id="IPR001173">
    <property type="entry name" value="Glyco_trans_2-like"/>
</dbReference>
<accession>A0A1U7CVJ7</accession>
<dbReference type="STRING" id="1387353.BSF38_04482"/>
<dbReference type="OrthoDB" id="9771846at2"/>
<protein>
    <submittedName>
        <fullName evidence="5">GT2 family glycosyltransferase</fullName>
    </submittedName>
</protein>
<dbReference type="EMBL" id="CP019082">
    <property type="protein sequence ID" value="APW62926.1"/>
    <property type="molecule type" value="Genomic_DNA"/>
</dbReference>
<reference evidence="6" key="1">
    <citation type="submission" date="2016-12" db="EMBL/GenBank/DDBJ databases">
        <title>Comparative genomics of four Isosphaeraceae planctomycetes: a common pool of plasmids and glycoside hydrolase genes.</title>
        <authorList>
            <person name="Ivanova A."/>
        </authorList>
    </citation>
    <scope>NUCLEOTIDE SEQUENCE [LARGE SCALE GENOMIC DNA]</scope>
    <source>
        <strain evidence="6">PX4</strain>
    </source>
</reference>
<dbReference type="InterPro" id="IPR029044">
    <property type="entry name" value="Nucleotide-diphossugar_trans"/>
</dbReference>
<evidence type="ECO:0000313" key="6">
    <source>
        <dbReference type="Proteomes" id="UP000186309"/>
    </source>
</evidence>
<feature type="domain" description="Glycosyltransferase 2-like" evidence="4">
    <location>
        <begin position="11"/>
        <end position="118"/>
    </location>
</feature>
<dbReference type="KEGG" id="pbor:BSF38_04482"/>
<keyword evidence="3 5" id="KW-0808">Transferase</keyword>
<dbReference type="Proteomes" id="UP000186309">
    <property type="component" value="Chromosome"/>
</dbReference>
<evidence type="ECO:0000256" key="3">
    <source>
        <dbReference type="ARBA" id="ARBA00022679"/>
    </source>
</evidence>
<keyword evidence="2" id="KW-0328">Glycosyltransferase</keyword>
<keyword evidence="6" id="KW-1185">Reference proteome</keyword>
<dbReference type="RefSeq" id="WP_076349351.1">
    <property type="nucleotide sequence ID" value="NZ_CP019082.1"/>
</dbReference>
<gene>
    <name evidence="5" type="ORF">BSF38_04482</name>
</gene>
<proteinExistence type="inferred from homology"/>
<dbReference type="PANTHER" id="PTHR43179">
    <property type="entry name" value="RHAMNOSYLTRANSFERASE WBBL"/>
    <property type="match status" value="1"/>
</dbReference>
<dbReference type="Pfam" id="PF00535">
    <property type="entry name" value="Glycos_transf_2"/>
    <property type="match status" value="1"/>
</dbReference>
<evidence type="ECO:0000259" key="4">
    <source>
        <dbReference type="Pfam" id="PF00535"/>
    </source>
</evidence>
<dbReference type="Gene3D" id="3.90.550.10">
    <property type="entry name" value="Spore Coat Polysaccharide Biosynthesis Protein SpsA, Chain A"/>
    <property type="match status" value="1"/>
</dbReference>
<evidence type="ECO:0000313" key="5">
    <source>
        <dbReference type="EMBL" id="APW62926.1"/>
    </source>
</evidence>
<evidence type="ECO:0000256" key="1">
    <source>
        <dbReference type="ARBA" id="ARBA00006739"/>
    </source>
</evidence>
<dbReference type="GO" id="GO:0016757">
    <property type="term" value="F:glycosyltransferase activity"/>
    <property type="evidence" value="ECO:0007669"/>
    <property type="project" value="UniProtKB-KW"/>
</dbReference>
<dbReference type="PANTHER" id="PTHR43179:SF12">
    <property type="entry name" value="GALACTOFURANOSYLTRANSFERASE GLFT2"/>
    <property type="match status" value="1"/>
</dbReference>
<evidence type="ECO:0000256" key="2">
    <source>
        <dbReference type="ARBA" id="ARBA00022676"/>
    </source>
</evidence>
<organism evidence="5 6">
    <name type="scientific">Paludisphaera borealis</name>
    <dbReference type="NCBI Taxonomy" id="1387353"/>
    <lineage>
        <taxon>Bacteria</taxon>
        <taxon>Pseudomonadati</taxon>
        <taxon>Planctomycetota</taxon>
        <taxon>Planctomycetia</taxon>
        <taxon>Isosphaerales</taxon>
        <taxon>Isosphaeraceae</taxon>
        <taxon>Paludisphaera</taxon>
    </lineage>
</organism>
<sequence length="318" mass="35418">MEPLSSDRTQILVLNFNGRALLDECLPSVLDAAHRAPGGCGVIVVDNDSTDGSREWLASNWPDVRVIRQPNRGLASFNAVLADLNESVVLLLNNDVKLAPDAVAPLLAVFDQHADALFSAPQCWTFDGSLYEGMRTRVRSRFGLVQGMSRVPGHEDHVDQPDLTAAAGPILAVDRIKFLKLGGYDALFFPGRIEDLDLGFRVWMDGCRGYYVPESIAFHKGFGTFAPELGDARCDGLAMRNTLIFAWKNLRGARLAGHCFWVPIRLAASLIRGRWAFPKALIEALGRAREIWSARRSLHVGQVGWVERQEAFFRRFEW</sequence>